<dbReference type="InterPro" id="IPR012337">
    <property type="entry name" value="RNaseH-like_sf"/>
</dbReference>
<organism evidence="4">
    <name type="scientific">Strongyloides ratti</name>
    <name type="common">Parasitic roundworm</name>
    <dbReference type="NCBI Taxonomy" id="34506"/>
    <lineage>
        <taxon>Eukaryota</taxon>
        <taxon>Metazoa</taxon>
        <taxon>Ecdysozoa</taxon>
        <taxon>Nematoda</taxon>
        <taxon>Chromadorea</taxon>
        <taxon>Rhabditida</taxon>
        <taxon>Tylenchina</taxon>
        <taxon>Panagrolaimomorpha</taxon>
        <taxon>Strongyloidoidea</taxon>
        <taxon>Strongyloididae</taxon>
        <taxon>Strongyloides</taxon>
    </lineage>
</organism>
<dbReference type="GO" id="GO:0071037">
    <property type="term" value="P:nuclear polyadenylation-dependent snRNA catabolic process"/>
    <property type="evidence" value="ECO:0007669"/>
    <property type="project" value="TreeGrafter"/>
</dbReference>
<dbReference type="AlphaFoldDB" id="A0A090LIN3"/>
<dbReference type="PANTHER" id="PTHR12124">
    <property type="entry name" value="POLYMYOSITIS/SCLERODERMA AUTOANTIGEN-RELATED"/>
    <property type="match status" value="1"/>
</dbReference>
<dbReference type="Pfam" id="PF00570">
    <property type="entry name" value="HRDC"/>
    <property type="match status" value="1"/>
</dbReference>
<dbReference type="GeneID" id="36379715"/>
<evidence type="ECO:0000313" key="5">
    <source>
        <dbReference type="Proteomes" id="UP000035682"/>
    </source>
</evidence>
<dbReference type="WormBase" id="SRAE_2000201400">
    <property type="protein sequence ID" value="SRP07091"/>
    <property type="gene ID" value="WBGene00262221"/>
</dbReference>
<feature type="domain" description="HRDC" evidence="3">
    <location>
        <begin position="498"/>
        <end position="578"/>
    </location>
</feature>
<reference evidence="6" key="3">
    <citation type="submission" date="2020-12" db="UniProtKB">
        <authorList>
            <consortium name="WormBaseParasite"/>
        </authorList>
    </citation>
    <scope>IDENTIFICATION</scope>
</reference>
<protein>
    <submittedName>
        <fullName evidence="4 6">Exosome component 10</fullName>
    </submittedName>
</protein>
<accession>A0A090LIN3</accession>
<dbReference type="InterPro" id="IPR002562">
    <property type="entry name" value="3'-5'_exonuclease_dom"/>
</dbReference>
<dbReference type="GO" id="GO:0071051">
    <property type="term" value="P:poly(A)-dependent snoRNA 3'-end processing"/>
    <property type="evidence" value="ECO:0007669"/>
    <property type="project" value="TreeGrafter"/>
</dbReference>
<dbReference type="GO" id="GO:0000175">
    <property type="term" value="F:3'-5'-RNA exonuclease activity"/>
    <property type="evidence" value="ECO:0007669"/>
    <property type="project" value="InterPro"/>
</dbReference>
<proteinExistence type="predicted"/>
<dbReference type="SMART" id="SM00474">
    <property type="entry name" value="35EXOc"/>
    <property type="match status" value="1"/>
</dbReference>
<evidence type="ECO:0000256" key="1">
    <source>
        <dbReference type="ARBA" id="ARBA00004123"/>
    </source>
</evidence>
<dbReference type="InterPro" id="IPR002121">
    <property type="entry name" value="HRDC_dom"/>
</dbReference>
<dbReference type="RefSeq" id="XP_024506550.1">
    <property type="nucleotide sequence ID" value="XM_024653034.1"/>
</dbReference>
<evidence type="ECO:0000259" key="3">
    <source>
        <dbReference type="PROSITE" id="PS50967"/>
    </source>
</evidence>
<dbReference type="CTD" id="36379715"/>
<dbReference type="eggNOG" id="KOG2206">
    <property type="taxonomic scope" value="Eukaryota"/>
</dbReference>
<dbReference type="Proteomes" id="UP000035682">
    <property type="component" value="Unplaced"/>
</dbReference>
<dbReference type="InterPro" id="IPR036397">
    <property type="entry name" value="RNaseH_sf"/>
</dbReference>
<evidence type="ECO:0000313" key="4">
    <source>
        <dbReference type="EMBL" id="CEF67350.1"/>
    </source>
</evidence>
<dbReference type="GO" id="GO:0071036">
    <property type="term" value="P:nuclear polyadenylation-dependent snoRNA catabolic process"/>
    <property type="evidence" value="ECO:0007669"/>
    <property type="project" value="TreeGrafter"/>
</dbReference>
<dbReference type="SUPFAM" id="SSF47819">
    <property type="entry name" value="HRDC-like"/>
    <property type="match status" value="1"/>
</dbReference>
<dbReference type="Gene3D" id="3.30.420.10">
    <property type="entry name" value="Ribonuclease H-like superfamily/Ribonuclease H"/>
    <property type="match status" value="1"/>
</dbReference>
<dbReference type="GO" id="GO:0071035">
    <property type="term" value="P:nuclear polyadenylation-dependent rRNA catabolic process"/>
    <property type="evidence" value="ECO:0007669"/>
    <property type="project" value="TreeGrafter"/>
</dbReference>
<comment type="subcellular location">
    <subcellularLocation>
        <location evidence="1">Nucleus</location>
    </subcellularLocation>
</comment>
<dbReference type="SUPFAM" id="SSF53098">
    <property type="entry name" value="Ribonuclease H-like"/>
    <property type="match status" value="1"/>
</dbReference>
<reference evidence="4" key="1">
    <citation type="submission" date="2014-09" db="EMBL/GenBank/DDBJ databases">
        <authorList>
            <person name="Aslett A.Martin."/>
        </authorList>
    </citation>
    <scope>NUCLEOTIDE SEQUENCE</scope>
    <source>
        <strain evidence="4">ED321 Heterogonic</strain>
    </source>
</reference>
<name>A0A090LIN3_STRRB</name>
<dbReference type="GO" id="GO:0000467">
    <property type="term" value="P:exonucleolytic trimming to generate mature 3'-end of 5.8S rRNA from tricistronic rRNA transcript (SSU-rRNA, 5.8S rRNA, LSU-rRNA)"/>
    <property type="evidence" value="ECO:0007669"/>
    <property type="project" value="InterPro"/>
</dbReference>
<dbReference type="GO" id="GO:0000176">
    <property type="term" value="C:nuclear exosome (RNase complex)"/>
    <property type="evidence" value="ECO:0007669"/>
    <property type="project" value="TreeGrafter"/>
</dbReference>
<dbReference type="InterPro" id="IPR010997">
    <property type="entry name" value="HRDC-like_sf"/>
</dbReference>
<dbReference type="GO" id="GO:0000166">
    <property type="term" value="F:nucleotide binding"/>
    <property type="evidence" value="ECO:0007669"/>
    <property type="project" value="InterPro"/>
</dbReference>
<dbReference type="GO" id="GO:0003727">
    <property type="term" value="F:single-stranded RNA binding"/>
    <property type="evidence" value="ECO:0007669"/>
    <property type="project" value="TreeGrafter"/>
</dbReference>
<dbReference type="STRING" id="34506.A0A090LIN3"/>
<keyword evidence="5" id="KW-1185">Reference proteome</keyword>
<dbReference type="GO" id="GO:0071040">
    <property type="term" value="P:nuclear polyadenylation-dependent antisense transcript catabolic process"/>
    <property type="evidence" value="ECO:0007669"/>
    <property type="project" value="TreeGrafter"/>
</dbReference>
<evidence type="ECO:0000313" key="6">
    <source>
        <dbReference type="WBParaSite" id="SRAE_2000201400.1"/>
    </source>
</evidence>
<dbReference type="InterPro" id="IPR045092">
    <property type="entry name" value="Rrp6-like"/>
</dbReference>
<dbReference type="GO" id="GO:0071038">
    <property type="term" value="P:TRAMP-dependent tRNA surveillance pathway"/>
    <property type="evidence" value="ECO:0007669"/>
    <property type="project" value="TreeGrafter"/>
</dbReference>
<dbReference type="Gene3D" id="1.10.150.80">
    <property type="entry name" value="HRDC domain"/>
    <property type="match status" value="1"/>
</dbReference>
<evidence type="ECO:0000313" key="7">
    <source>
        <dbReference type="WormBase" id="SRAE_2000201400"/>
    </source>
</evidence>
<dbReference type="GO" id="GO:0071039">
    <property type="term" value="P:nuclear polyadenylation-dependent CUT catabolic process"/>
    <property type="evidence" value="ECO:0007669"/>
    <property type="project" value="TreeGrafter"/>
</dbReference>
<dbReference type="GO" id="GO:0005730">
    <property type="term" value="C:nucleolus"/>
    <property type="evidence" value="ECO:0007669"/>
    <property type="project" value="TreeGrafter"/>
</dbReference>
<dbReference type="GO" id="GO:0071044">
    <property type="term" value="P:histone mRNA catabolic process"/>
    <property type="evidence" value="ECO:0007669"/>
    <property type="project" value="TreeGrafter"/>
</dbReference>
<dbReference type="PANTHER" id="PTHR12124:SF47">
    <property type="entry name" value="EXOSOME COMPONENT 10"/>
    <property type="match status" value="1"/>
</dbReference>
<dbReference type="InterPro" id="IPR044876">
    <property type="entry name" value="HRDC_dom_sf"/>
</dbReference>
<keyword evidence="2" id="KW-0539">Nucleus</keyword>
<sequence>MDEEPTEFFPYIREPALKYLPENFKIKEDKILDELRNIKSTEDRETFCADYVKFYNSSIDLRKALSKVAGLSSRIELDSVEFYHAKTISTFRELLKAIKSKFTNMFSEICSATFQHKYSLIDIADDDIRMELVNRLLSASKKARYQLNVDEQRIKNKIQCRSNLLDLNVVVGSKNKRTRVDDITLTIAAPNKKIRKIDPAINLLTVSHKPQDDFKDCIINDDAPFISKLKVKHNAKVEWKGYANDDNEIDKHPYIYELRSLEISEDLLKEQAVVPVKSLSDTPLLFVNTTEGLENIIQYLKTQKEFAVDLEHHSLHSFLGITCLIQISTYERDIIIDPFPIWRDMWKLNDPFSDPNILKIFHGAKFDIIWLQRDFGIYVVNMLDTQCVMKVLNITPLGLASLIYCYFSVELDKKYQLADWRYRPLTYEMIQYARSDTHYLLGAKAFIVNHCLRSGNRNHNLIRVAFEESTLLCMNHFEQPRLEIEVYGSFKKRFELFSPLQKLVFRRLYRWRDEMARMEDESLEYIMTENALYSIVECHPIDVQSLLCTCVPTPPYLLKHANEISSMLYKMREYSLDECEKYLEEEEKNFIGSSGRNIVFNTLDINEMRMHAMFDKMDYSSEYNMNKISKTICLDERLANLPSFECSITTGTNLYQDFKKRIYNEGKEAVIKAPFYLKNRLEYVIPKKVENRISEVHKEHQDWITPYEKYCMGIKLLKELKPDSEPSRDVRIAEEKMKSAKSWAEL</sequence>
<dbReference type="OrthoDB" id="2250022at2759"/>
<dbReference type="PROSITE" id="PS50967">
    <property type="entry name" value="HRDC"/>
    <property type="match status" value="1"/>
</dbReference>
<gene>
    <name evidence="4 6 7" type="ORF">SRAE_2000201400</name>
</gene>
<evidence type="ECO:0000256" key="2">
    <source>
        <dbReference type="ARBA" id="ARBA00023242"/>
    </source>
</evidence>
<dbReference type="Pfam" id="PF01612">
    <property type="entry name" value="DNA_pol_A_exo1"/>
    <property type="match status" value="1"/>
</dbReference>
<dbReference type="EMBL" id="LN609529">
    <property type="protein sequence ID" value="CEF67350.1"/>
    <property type="molecule type" value="Genomic_DNA"/>
</dbReference>
<dbReference type="WBParaSite" id="SRAE_2000201400.1">
    <property type="protein sequence ID" value="SRAE_2000201400.1"/>
    <property type="gene ID" value="WBGene00262221"/>
</dbReference>
<reference evidence="5" key="2">
    <citation type="submission" date="2014-09" db="EMBL/GenBank/DDBJ databases">
        <authorList>
            <person name="Martin A.A."/>
        </authorList>
    </citation>
    <scope>NUCLEOTIDE SEQUENCE</scope>
    <source>
        <strain evidence="5">ED321</strain>
    </source>
</reference>